<gene>
    <name evidence="1" type="ORF">QYF61_005766</name>
</gene>
<name>A0AAN7S0G2_MYCAM</name>
<dbReference type="Gene3D" id="2.70.130.10">
    <property type="entry name" value="Mannose-6-phosphate receptor binding domain"/>
    <property type="match status" value="1"/>
</dbReference>
<dbReference type="EMBL" id="JAUNZN010000003">
    <property type="protein sequence ID" value="KAK4823700.1"/>
    <property type="molecule type" value="Genomic_DNA"/>
</dbReference>
<sequence>MGRFAPFKSPADWASERNKNGFSPWGELGYDNVKWCNTYELEIKANKPYGYTWEAIDADKHVLYKINFCFGVEECGRSSAVCAYDINKKTYLSVDLKSESNMLANLSFHWQTALMRSYESSIKVFELELLEDGEEEDDSHLYADAQQLISLHSPYPSPLTVEAMPVKWLCPGTNEFFIK</sequence>
<proteinExistence type="predicted"/>
<protein>
    <submittedName>
        <fullName evidence="1">Uncharacterized protein</fullName>
    </submittedName>
</protein>
<organism evidence="1 2">
    <name type="scientific">Mycteria americana</name>
    <name type="common">Wood stork</name>
    <dbReference type="NCBI Taxonomy" id="33587"/>
    <lineage>
        <taxon>Eukaryota</taxon>
        <taxon>Metazoa</taxon>
        <taxon>Chordata</taxon>
        <taxon>Craniata</taxon>
        <taxon>Vertebrata</taxon>
        <taxon>Euteleostomi</taxon>
        <taxon>Archelosauria</taxon>
        <taxon>Archosauria</taxon>
        <taxon>Dinosauria</taxon>
        <taxon>Saurischia</taxon>
        <taxon>Theropoda</taxon>
        <taxon>Coelurosauria</taxon>
        <taxon>Aves</taxon>
        <taxon>Neognathae</taxon>
        <taxon>Neoaves</taxon>
        <taxon>Aequornithes</taxon>
        <taxon>Ciconiiformes</taxon>
        <taxon>Ciconiidae</taxon>
        <taxon>Mycteria</taxon>
    </lineage>
</organism>
<keyword evidence="2" id="KW-1185">Reference proteome</keyword>
<reference evidence="1 2" key="1">
    <citation type="journal article" date="2023" name="J. Hered.">
        <title>Chromosome-level genome of the wood stork (Mycteria americana) provides insight into avian chromosome evolution.</title>
        <authorList>
            <person name="Flamio R. Jr."/>
            <person name="Ramstad K.M."/>
        </authorList>
    </citation>
    <scope>NUCLEOTIDE SEQUENCE [LARGE SCALE GENOMIC DNA]</scope>
    <source>
        <strain evidence="1">JAX WOST 10</strain>
    </source>
</reference>
<evidence type="ECO:0000313" key="2">
    <source>
        <dbReference type="Proteomes" id="UP001333110"/>
    </source>
</evidence>
<evidence type="ECO:0000313" key="1">
    <source>
        <dbReference type="EMBL" id="KAK4823700.1"/>
    </source>
</evidence>
<dbReference type="InterPro" id="IPR009011">
    <property type="entry name" value="Man6P_isomerase_rcpt-bd_dom_sf"/>
</dbReference>
<accession>A0AAN7S0G2</accession>
<dbReference type="AlphaFoldDB" id="A0AAN7S0G2"/>
<dbReference type="Proteomes" id="UP001333110">
    <property type="component" value="Unassembled WGS sequence"/>
</dbReference>
<dbReference type="SUPFAM" id="SSF50911">
    <property type="entry name" value="Mannose 6-phosphate receptor domain"/>
    <property type="match status" value="1"/>
</dbReference>
<comment type="caution">
    <text evidence="1">The sequence shown here is derived from an EMBL/GenBank/DDBJ whole genome shotgun (WGS) entry which is preliminary data.</text>
</comment>